<dbReference type="SUPFAM" id="SSF52467">
    <property type="entry name" value="DHS-like NAD/FAD-binding domain"/>
    <property type="match status" value="1"/>
</dbReference>
<dbReference type="Pfam" id="PF02776">
    <property type="entry name" value="TPP_enzyme_N"/>
    <property type="match status" value="1"/>
</dbReference>
<dbReference type="EMBL" id="SDWW01000033">
    <property type="protein sequence ID" value="RYV50467.1"/>
    <property type="molecule type" value="Genomic_DNA"/>
</dbReference>
<evidence type="ECO:0000259" key="5">
    <source>
        <dbReference type="Pfam" id="PF02775"/>
    </source>
</evidence>
<sequence length="637" mass="67861">MSNDATTPADGTVHLTVGQALVRFLANQFSERDGVEQRLVPGAFGIFGHGNVAGVGQALLQNEVDPADGENRLKYYLARNEQGMVHAAVSYARTRNRLQAFACTASIGPGSLNMVTGAALATVDRIPVLILPSDIFATRVPDPVLQQLEDPRSLDISVNDAFKPVSRFWDRINRPEQLIPSALAAMRVLTDPAETGAVTICLPQDVQAEAFDWPSEFFRKRVWHVARPAPEAAAIARAVAVIRSAKKPLLIAGGGVIYSEASAALAAFADATGIPVADTQAGKGAISFEHPASVGGIGSTGNDAANALAAQADVVIGVGTRYSDFTTASHTVFRNPDVKFVNLNVLAFDAAKHSAEMVVTDARAGLEAITAALAGYRVGTDFAAEVGTRVAAWATVTDECYDRGNAPLPAQTEVFGALNELMSDDDILINAAGSMPGDLQALWRARSPKQYHLEYGFSCMGYEIPAAMGAKLAAPDSEVVAIVGDGTYQMLPQEIATIVSENLKVILVLLQNHGFASIGGLSESRGSQRFGTNYRMRDDASDRLDGANVPIDLAGNARSFGADVLEVHGIDEFKIAFAKAVASPRTTLIYIETDLYGPNPPASAWWDVAVSQTSRLPSTQQAYLEYLQQKSSQRHYL</sequence>
<dbReference type="Pfam" id="PF02775">
    <property type="entry name" value="TPP_enzyme_C"/>
    <property type="match status" value="1"/>
</dbReference>
<dbReference type="Pfam" id="PF00205">
    <property type="entry name" value="TPP_enzyme_M"/>
    <property type="match status" value="1"/>
</dbReference>
<dbReference type="InterPro" id="IPR012001">
    <property type="entry name" value="Thiamin_PyroP_enz_TPP-bd_dom"/>
</dbReference>
<evidence type="ECO:0000259" key="6">
    <source>
        <dbReference type="Pfam" id="PF02776"/>
    </source>
</evidence>
<dbReference type="CDD" id="cd02003">
    <property type="entry name" value="TPP_IolD"/>
    <property type="match status" value="1"/>
</dbReference>
<dbReference type="CDD" id="cd07035">
    <property type="entry name" value="TPP_PYR_POX_like"/>
    <property type="match status" value="1"/>
</dbReference>
<feature type="domain" description="Thiamine pyrophosphate enzyme central" evidence="4">
    <location>
        <begin position="235"/>
        <end position="369"/>
    </location>
</feature>
<comment type="similarity">
    <text evidence="1 3">Belongs to the TPP enzyme family.</text>
</comment>
<dbReference type="PANTHER" id="PTHR18968">
    <property type="entry name" value="THIAMINE PYROPHOSPHATE ENZYMES"/>
    <property type="match status" value="1"/>
</dbReference>
<feature type="domain" description="Thiamine pyrophosphate enzyme N-terminal TPP-binding" evidence="6">
    <location>
        <begin position="65"/>
        <end position="146"/>
    </location>
</feature>
<dbReference type="InterPro" id="IPR045229">
    <property type="entry name" value="TPP_enz"/>
</dbReference>
<evidence type="ECO:0000313" key="8">
    <source>
        <dbReference type="Proteomes" id="UP000293764"/>
    </source>
</evidence>
<dbReference type="OrthoDB" id="3194735at2"/>
<dbReference type="GO" id="GO:0003984">
    <property type="term" value="F:acetolactate synthase activity"/>
    <property type="evidence" value="ECO:0007669"/>
    <property type="project" value="TreeGrafter"/>
</dbReference>
<comment type="caution">
    <text evidence="7">The sequence shown here is derived from an EMBL/GenBank/DDBJ whole genome shotgun (WGS) entry which is preliminary data.</text>
</comment>
<dbReference type="InterPro" id="IPR011766">
    <property type="entry name" value="TPP_enzyme_TPP-bd"/>
</dbReference>
<dbReference type="PANTHER" id="PTHR18968:SF9">
    <property type="entry name" value="3D-(3,5_4)-TRIHYDROXYCYCLOHEXANE-1,2-DIONE HYDROLASE"/>
    <property type="match status" value="1"/>
</dbReference>
<dbReference type="Proteomes" id="UP000293764">
    <property type="component" value="Unassembled WGS sequence"/>
</dbReference>
<dbReference type="RefSeq" id="WP_130103219.1">
    <property type="nucleotide sequence ID" value="NZ_SDWW01000033.1"/>
</dbReference>
<dbReference type="GO" id="GO:0009099">
    <property type="term" value="P:L-valine biosynthetic process"/>
    <property type="evidence" value="ECO:0007669"/>
    <property type="project" value="TreeGrafter"/>
</dbReference>
<name>A0A4Q5N1P7_9MICO</name>
<dbReference type="InterPro" id="IPR012000">
    <property type="entry name" value="Thiamin_PyroP_enz_cen_dom"/>
</dbReference>
<evidence type="ECO:0000313" key="7">
    <source>
        <dbReference type="EMBL" id="RYV50467.1"/>
    </source>
</evidence>
<accession>A0A4Q5N1P7</accession>
<dbReference type="Gene3D" id="3.40.50.970">
    <property type="match status" value="2"/>
</dbReference>
<gene>
    <name evidence="7" type="primary">iolD</name>
    <name evidence="7" type="ORF">EUA98_13550</name>
</gene>
<keyword evidence="7" id="KW-0378">Hydrolase</keyword>
<dbReference type="GO" id="GO:0050660">
    <property type="term" value="F:flavin adenine dinucleotide binding"/>
    <property type="evidence" value="ECO:0007669"/>
    <property type="project" value="TreeGrafter"/>
</dbReference>
<reference evidence="7 8" key="1">
    <citation type="submission" date="2019-01" db="EMBL/GenBank/DDBJ databases">
        <title>Novel species of Cellulomonas.</title>
        <authorList>
            <person name="Liu Q."/>
            <person name="Xin Y.-H."/>
        </authorList>
    </citation>
    <scope>NUCLEOTIDE SEQUENCE [LARGE SCALE GENOMIC DNA]</scope>
    <source>
        <strain evidence="7 8">HLT2-17</strain>
    </source>
</reference>
<dbReference type="EC" id="3.7.1.22" evidence="7"/>
<dbReference type="InterPro" id="IPR029035">
    <property type="entry name" value="DHS-like_NAD/FAD-binding_dom"/>
</dbReference>
<keyword evidence="2 3" id="KW-0786">Thiamine pyrophosphate</keyword>
<keyword evidence="8" id="KW-1185">Reference proteome</keyword>
<dbReference type="GO" id="GO:0005948">
    <property type="term" value="C:acetolactate synthase complex"/>
    <property type="evidence" value="ECO:0007669"/>
    <property type="project" value="TreeGrafter"/>
</dbReference>
<proteinExistence type="inferred from homology"/>
<organism evidence="7 8">
    <name type="scientific">Pengzhenrongella frigida</name>
    <dbReference type="NCBI Taxonomy" id="1259133"/>
    <lineage>
        <taxon>Bacteria</taxon>
        <taxon>Bacillati</taxon>
        <taxon>Actinomycetota</taxon>
        <taxon>Actinomycetes</taxon>
        <taxon>Micrococcales</taxon>
        <taxon>Pengzhenrongella</taxon>
    </lineage>
</organism>
<evidence type="ECO:0000256" key="2">
    <source>
        <dbReference type="ARBA" id="ARBA00023052"/>
    </source>
</evidence>
<dbReference type="NCBIfam" id="TIGR04377">
    <property type="entry name" value="myo_inos_iolD"/>
    <property type="match status" value="1"/>
</dbReference>
<dbReference type="GO" id="GO:0030976">
    <property type="term" value="F:thiamine pyrophosphate binding"/>
    <property type="evidence" value="ECO:0007669"/>
    <property type="project" value="InterPro"/>
</dbReference>
<feature type="domain" description="Thiamine pyrophosphate enzyme TPP-binding" evidence="5">
    <location>
        <begin position="432"/>
        <end position="590"/>
    </location>
</feature>
<protein>
    <submittedName>
        <fullName evidence="7">3D-(3,5/4)-trihydroxycyclohexane-1,2-dione acylhydrolase (Decyclizing)</fullName>
        <ecNumber evidence="7">3.7.1.22</ecNumber>
    </submittedName>
</protein>
<dbReference type="Gene3D" id="3.40.50.1220">
    <property type="entry name" value="TPP-binding domain"/>
    <property type="match status" value="1"/>
</dbReference>
<evidence type="ECO:0000256" key="1">
    <source>
        <dbReference type="ARBA" id="ARBA00007812"/>
    </source>
</evidence>
<dbReference type="GO" id="GO:0009097">
    <property type="term" value="P:isoleucine biosynthetic process"/>
    <property type="evidence" value="ECO:0007669"/>
    <property type="project" value="TreeGrafter"/>
</dbReference>
<dbReference type="InterPro" id="IPR029061">
    <property type="entry name" value="THDP-binding"/>
</dbReference>
<dbReference type="GO" id="GO:0000287">
    <property type="term" value="F:magnesium ion binding"/>
    <property type="evidence" value="ECO:0007669"/>
    <property type="project" value="InterPro"/>
</dbReference>
<evidence type="ECO:0000259" key="4">
    <source>
        <dbReference type="Pfam" id="PF00205"/>
    </source>
</evidence>
<dbReference type="AlphaFoldDB" id="A0A4Q5N1P7"/>
<dbReference type="GO" id="GO:0102481">
    <property type="term" value="F:3D-(3,5/4)-trihydroxycyclohexane-1,2-dione hydrolase activity"/>
    <property type="evidence" value="ECO:0007669"/>
    <property type="project" value="UniProtKB-EC"/>
</dbReference>
<dbReference type="InterPro" id="IPR030817">
    <property type="entry name" value="Myo_inos_IolD"/>
</dbReference>
<dbReference type="GO" id="GO:0019310">
    <property type="term" value="P:inositol catabolic process"/>
    <property type="evidence" value="ECO:0007669"/>
    <property type="project" value="InterPro"/>
</dbReference>
<dbReference type="SUPFAM" id="SSF52518">
    <property type="entry name" value="Thiamin diphosphate-binding fold (THDP-binding)"/>
    <property type="match status" value="2"/>
</dbReference>
<evidence type="ECO:0000256" key="3">
    <source>
        <dbReference type="RuleBase" id="RU362132"/>
    </source>
</evidence>